<evidence type="ECO:0000313" key="5">
    <source>
        <dbReference type="Proteomes" id="UP000509303"/>
    </source>
</evidence>
<dbReference type="Gene3D" id="3.40.640.10">
    <property type="entry name" value="Type I PLP-dependent aspartate aminotransferase-like (Major domain)"/>
    <property type="match status" value="1"/>
</dbReference>
<dbReference type="Gene3D" id="3.90.1150.10">
    <property type="entry name" value="Aspartate Aminotransferase, domain 1"/>
    <property type="match status" value="1"/>
</dbReference>
<dbReference type="PIRSF" id="PIRSF000390">
    <property type="entry name" value="PLP_StrS"/>
    <property type="match status" value="1"/>
</dbReference>
<dbReference type="InterPro" id="IPR015422">
    <property type="entry name" value="PyrdxlP-dep_Trfase_small"/>
</dbReference>
<gene>
    <name evidence="4" type="ORF">HUT08_00970</name>
</gene>
<evidence type="ECO:0000313" key="4">
    <source>
        <dbReference type="EMBL" id="QKW48349.1"/>
    </source>
</evidence>
<evidence type="ECO:0000256" key="1">
    <source>
        <dbReference type="PIRSR" id="PIRSR000390-1"/>
    </source>
</evidence>
<dbReference type="Proteomes" id="UP000509303">
    <property type="component" value="Chromosome"/>
</dbReference>
<organism evidence="4 5">
    <name type="scientific">Streptomyces buecherae</name>
    <dbReference type="NCBI Taxonomy" id="2763006"/>
    <lineage>
        <taxon>Bacteria</taxon>
        <taxon>Bacillati</taxon>
        <taxon>Actinomycetota</taxon>
        <taxon>Actinomycetes</taxon>
        <taxon>Kitasatosporales</taxon>
        <taxon>Streptomycetaceae</taxon>
        <taxon>Streptomyces</taxon>
    </lineage>
</organism>
<dbReference type="PANTHER" id="PTHR30244:SF42">
    <property type="entry name" value="UDP-2-ACETAMIDO-2-DEOXY-3-OXO-D-GLUCURONATE AMINOTRANSFERASE"/>
    <property type="match status" value="1"/>
</dbReference>
<dbReference type="CDD" id="cd00616">
    <property type="entry name" value="AHBA_syn"/>
    <property type="match status" value="1"/>
</dbReference>
<dbReference type="GO" id="GO:0000271">
    <property type="term" value="P:polysaccharide biosynthetic process"/>
    <property type="evidence" value="ECO:0007669"/>
    <property type="project" value="TreeGrafter"/>
</dbReference>
<feature type="modified residue" description="N6-(pyridoxal phosphate)lysine" evidence="2">
    <location>
        <position position="199"/>
    </location>
</feature>
<dbReference type="InterPro" id="IPR015424">
    <property type="entry name" value="PyrdxlP-dep_Trfase"/>
</dbReference>
<reference evidence="4 5" key="1">
    <citation type="submission" date="2020-06" db="EMBL/GenBank/DDBJ databases">
        <title>Genome mining for natural products.</title>
        <authorList>
            <person name="Zhang B."/>
            <person name="Shi J."/>
            <person name="Ge H."/>
        </authorList>
    </citation>
    <scope>NUCLEOTIDE SEQUENCE [LARGE SCALE GENOMIC DNA]</scope>
    <source>
        <strain evidence="4 5">NA00687</strain>
    </source>
</reference>
<dbReference type="InterPro" id="IPR000653">
    <property type="entry name" value="DegT/StrS_aminotransferase"/>
</dbReference>
<dbReference type="GO" id="GO:0030170">
    <property type="term" value="F:pyridoxal phosphate binding"/>
    <property type="evidence" value="ECO:0007669"/>
    <property type="project" value="TreeGrafter"/>
</dbReference>
<dbReference type="RefSeq" id="WP_176160046.1">
    <property type="nucleotide sequence ID" value="NZ_CP054929.1"/>
</dbReference>
<dbReference type="GO" id="GO:0008483">
    <property type="term" value="F:transaminase activity"/>
    <property type="evidence" value="ECO:0007669"/>
    <property type="project" value="UniProtKB-KW"/>
</dbReference>
<keyword evidence="5" id="KW-1185">Reference proteome</keyword>
<keyword evidence="4" id="KW-0808">Transferase</keyword>
<comment type="similarity">
    <text evidence="3">Belongs to the DegT/DnrJ/EryC1 family.</text>
</comment>
<dbReference type="PANTHER" id="PTHR30244">
    <property type="entry name" value="TRANSAMINASE"/>
    <property type="match status" value="1"/>
</dbReference>
<proteinExistence type="inferred from homology"/>
<evidence type="ECO:0000256" key="2">
    <source>
        <dbReference type="PIRSR" id="PIRSR000390-2"/>
    </source>
</evidence>
<feature type="active site" description="Proton acceptor" evidence="1">
    <location>
        <position position="199"/>
    </location>
</feature>
<dbReference type="InterPro" id="IPR015421">
    <property type="entry name" value="PyrdxlP-dep_Trfase_major"/>
</dbReference>
<dbReference type="AlphaFoldDB" id="A0A7H8N1V9"/>
<dbReference type="EMBL" id="CP054929">
    <property type="protein sequence ID" value="QKW48349.1"/>
    <property type="molecule type" value="Genomic_DNA"/>
</dbReference>
<evidence type="ECO:0000256" key="3">
    <source>
        <dbReference type="RuleBase" id="RU004508"/>
    </source>
</evidence>
<keyword evidence="4" id="KW-0032">Aminotransferase</keyword>
<keyword evidence="2 3" id="KW-0663">Pyridoxal phosphate</keyword>
<protein>
    <submittedName>
        <fullName evidence="4">DegT/DnrJ/EryC1/StrS family aminotransferase</fullName>
    </submittedName>
</protein>
<accession>A0A7H8N1V9</accession>
<dbReference type="Pfam" id="PF01041">
    <property type="entry name" value="DegT_DnrJ_EryC1"/>
    <property type="match status" value="1"/>
</dbReference>
<sequence>MSVVESAPAVDAAPVPYSGSLLDSGARELLLDTVREVATDPDQRFVLGRRTAELERRLRQRVGTGDVIACASGTSALGLALRAARLGPGDEVIVPAFGAEPLASTVLGVGAVPVFADVDPVTMVIDVADIARRLTARTRAVVPAHTFTTMADMPGVTRLAAAHGLTVIEDAAIAQDATLAGRAAGTWGQLGLYSFFPAKPFGMPGEGAAVLTDDPELARTVRALRDHGPGGERRSVHHEIGPHSGFDEIQAGFQLARLATQDARIARRARISAYYSQRFAPLRAHGLSAPAPDAEQCHYVYAVRTKRRDALAHHLAAHGIGTRVYYPLPLPRLPAFAPYAPPGARWPGAEQASAGHLALPLHPRLDQAQVSRIADAVAAFFR</sequence>
<dbReference type="SUPFAM" id="SSF53383">
    <property type="entry name" value="PLP-dependent transferases"/>
    <property type="match status" value="1"/>
</dbReference>
<name>A0A7H8N1V9_9ACTN</name>